<feature type="transmembrane region" description="Helical" evidence="10">
    <location>
        <begin position="402"/>
        <end position="424"/>
    </location>
</feature>
<dbReference type="CDD" id="cd13131">
    <property type="entry name" value="MATE_NorM_like"/>
    <property type="match status" value="1"/>
</dbReference>
<dbReference type="Pfam" id="PF01554">
    <property type="entry name" value="MatE"/>
    <property type="match status" value="2"/>
</dbReference>
<dbReference type="PANTHER" id="PTHR43298:SF2">
    <property type="entry name" value="FMN_FAD EXPORTER YEEO-RELATED"/>
    <property type="match status" value="1"/>
</dbReference>
<feature type="transmembrane region" description="Helical" evidence="10">
    <location>
        <begin position="430"/>
        <end position="452"/>
    </location>
</feature>
<dbReference type="GO" id="GO:0006811">
    <property type="term" value="P:monoatomic ion transport"/>
    <property type="evidence" value="ECO:0007669"/>
    <property type="project" value="UniProtKB-KW"/>
</dbReference>
<dbReference type="GO" id="GO:0015297">
    <property type="term" value="F:antiporter activity"/>
    <property type="evidence" value="ECO:0007669"/>
    <property type="project" value="UniProtKB-KW"/>
</dbReference>
<name>A0A6S6UFC3_9GAMM</name>
<keyword evidence="4" id="KW-1003">Cell membrane</keyword>
<feature type="transmembrane region" description="Helical" evidence="10">
    <location>
        <begin position="248"/>
        <end position="270"/>
    </location>
</feature>
<feature type="transmembrane region" description="Helical" evidence="10">
    <location>
        <begin position="290"/>
        <end position="311"/>
    </location>
</feature>
<gene>
    <name evidence="11" type="ORF">HELGO_WM26381</name>
</gene>
<accession>A0A6S6UFC3</accession>
<keyword evidence="7" id="KW-0406">Ion transport</keyword>
<evidence type="ECO:0000256" key="7">
    <source>
        <dbReference type="ARBA" id="ARBA00023065"/>
    </source>
</evidence>
<evidence type="ECO:0000256" key="5">
    <source>
        <dbReference type="ARBA" id="ARBA00022692"/>
    </source>
</evidence>
<feature type="transmembrane region" description="Helical" evidence="10">
    <location>
        <begin position="207"/>
        <end position="227"/>
    </location>
</feature>
<feature type="transmembrane region" description="Helical" evidence="10">
    <location>
        <begin position="363"/>
        <end position="381"/>
    </location>
</feature>
<dbReference type="PIRSF" id="PIRSF006603">
    <property type="entry name" value="DinF"/>
    <property type="match status" value="1"/>
</dbReference>
<feature type="transmembrane region" description="Helical" evidence="10">
    <location>
        <begin position="176"/>
        <end position="195"/>
    </location>
</feature>
<evidence type="ECO:0000256" key="6">
    <source>
        <dbReference type="ARBA" id="ARBA00022989"/>
    </source>
</evidence>
<evidence type="ECO:0000256" key="3">
    <source>
        <dbReference type="ARBA" id="ARBA00022449"/>
    </source>
</evidence>
<dbReference type="GO" id="GO:0005886">
    <property type="term" value="C:plasma membrane"/>
    <property type="evidence" value="ECO:0007669"/>
    <property type="project" value="UniProtKB-SubCell"/>
</dbReference>
<feature type="transmembrane region" description="Helical" evidence="10">
    <location>
        <begin position="105"/>
        <end position="124"/>
    </location>
</feature>
<dbReference type="InterPro" id="IPR050222">
    <property type="entry name" value="MATE_MdtK"/>
</dbReference>
<dbReference type="GO" id="GO:0042910">
    <property type="term" value="F:xenobiotic transmembrane transporter activity"/>
    <property type="evidence" value="ECO:0007669"/>
    <property type="project" value="InterPro"/>
</dbReference>
<proteinExistence type="predicted"/>
<keyword evidence="3" id="KW-0050">Antiport</keyword>
<evidence type="ECO:0000256" key="9">
    <source>
        <dbReference type="ARBA" id="ARBA00031636"/>
    </source>
</evidence>
<dbReference type="AlphaFoldDB" id="A0A6S6UFC3"/>
<evidence type="ECO:0000256" key="10">
    <source>
        <dbReference type="SAM" id="Phobius"/>
    </source>
</evidence>
<dbReference type="NCBIfam" id="TIGR00797">
    <property type="entry name" value="matE"/>
    <property type="match status" value="1"/>
</dbReference>
<feature type="transmembrane region" description="Helical" evidence="10">
    <location>
        <begin position="144"/>
        <end position="164"/>
    </location>
</feature>
<keyword evidence="2" id="KW-0813">Transport</keyword>
<sequence>MSVAKAPKGGATSQESWANRHELKQISKLAAPLILAQVVQMAMAVIDTVMAGRIDALALAAIALGASIWSFTMLCGVGLMLALPPTISQHIGADNHRLIREELRQGIWLSLLLGFVLVGIMLLLGQSLSLLGVKEEIIPEAQRYLFWVSWSLPFTCLYMVPRAFNESMGNTMPMLWIWLLLLPLNALANYIFMFGKLGFPALGAPGAGLATGIMQTLAFAMLAVYTLKAPRYKAYDLAKRMTLPDWAHIGRLFNLGFPICIGLAMEAGMFMVSTLLMGRFGAETVAGHQIALNIASITFMIPLGIAQALTVRVGRAIGAGDMVAACQRGQLGIVMCGGLMAISGLCLWLFGESLAALYTPDNAVVAIGAHFLMFAALFQLGDGLQIGASGVLRGYKDTRVPMLINTVSYWLVGLASGVYLSMFTSLGADGLWVGIVIGLFTAAVVLNGRFYLLSKG</sequence>
<evidence type="ECO:0000256" key="8">
    <source>
        <dbReference type="ARBA" id="ARBA00023136"/>
    </source>
</evidence>
<evidence type="ECO:0000256" key="1">
    <source>
        <dbReference type="ARBA" id="ARBA00004429"/>
    </source>
</evidence>
<organism evidence="11">
    <name type="scientific">uncultured Thiotrichaceae bacterium</name>
    <dbReference type="NCBI Taxonomy" id="298394"/>
    <lineage>
        <taxon>Bacteria</taxon>
        <taxon>Pseudomonadati</taxon>
        <taxon>Pseudomonadota</taxon>
        <taxon>Gammaproteobacteria</taxon>
        <taxon>Thiotrichales</taxon>
        <taxon>Thiotrichaceae</taxon>
        <taxon>environmental samples</taxon>
    </lineage>
</organism>
<dbReference type="EMBL" id="CACVAT010000614">
    <property type="protein sequence ID" value="CAA6830668.1"/>
    <property type="molecule type" value="Genomic_DNA"/>
</dbReference>
<feature type="transmembrane region" description="Helical" evidence="10">
    <location>
        <begin position="57"/>
        <end position="84"/>
    </location>
</feature>
<protein>
    <recommendedName>
        <fullName evidence="9">Multidrug-efflux transporter</fullName>
    </recommendedName>
</protein>
<feature type="transmembrane region" description="Helical" evidence="10">
    <location>
        <begin position="331"/>
        <end position="351"/>
    </location>
</feature>
<keyword evidence="6 10" id="KW-1133">Transmembrane helix</keyword>
<dbReference type="PANTHER" id="PTHR43298">
    <property type="entry name" value="MULTIDRUG RESISTANCE PROTEIN NORM-RELATED"/>
    <property type="match status" value="1"/>
</dbReference>
<dbReference type="InterPro" id="IPR002528">
    <property type="entry name" value="MATE_fam"/>
</dbReference>
<keyword evidence="8 10" id="KW-0472">Membrane</keyword>
<keyword evidence="5 10" id="KW-0812">Transmembrane</keyword>
<dbReference type="InterPro" id="IPR048279">
    <property type="entry name" value="MdtK-like"/>
</dbReference>
<feature type="transmembrane region" description="Helical" evidence="10">
    <location>
        <begin position="29"/>
        <end position="51"/>
    </location>
</feature>
<evidence type="ECO:0000313" key="11">
    <source>
        <dbReference type="EMBL" id="CAA6830668.1"/>
    </source>
</evidence>
<reference evidence="11" key="1">
    <citation type="submission" date="2020-01" db="EMBL/GenBank/DDBJ databases">
        <authorList>
            <person name="Meier V. D."/>
            <person name="Meier V D."/>
        </authorList>
    </citation>
    <scope>NUCLEOTIDE SEQUENCE</scope>
    <source>
        <strain evidence="11">HLG_WM_MAG_09</strain>
    </source>
</reference>
<evidence type="ECO:0000256" key="2">
    <source>
        <dbReference type="ARBA" id="ARBA00022448"/>
    </source>
</evidence>
<comment type="subcellular location">
    <subcellularLocation>
        <location evidence="1">Cell inner membrane</location>
        <topology evidence="1">Multi-pass membrane protein</topology>
    </subcellularLocation>
</comment>
<evidence type="ECO:0000256" key="4">
    <source>
        <dbReference type="ARBA" id="ARBA00022475"/>
    </source>
</evidence>